<keyword evidence="3" id="KW-1003">Cell membrane</keyword>
<protein>
    <submittedName>
        <fullName evidence="16">Follicle-stimulating hormone receptor</fullName>
    </submittedName>
</protein>
<dbReference type="Proteomes" id="UP000695000">
    <property type="component" value="Unplaced"/>
</dbReference>
<dbReference type="InterPro" id="IPR000276">
    <property type="entry name" value="GPCR_Rhodpsn"/>
</dbReference>
<dbReference type="InterPro" id="IPR003591">
    <property type="entry name" value="Leu-rich_rpt_typical-subtyp"/>
</dbReference>
<dbReference type="PRINTS" id="PR00237">
    <property type="entry name" value="GPCRRHODOPSN"/>
</dbReference>
<gene>
    <name evidence="16" type="primary">LOC108562178</name>
</gene>
<name>A0ABM1MMX3_NICVS</name>
<evidence type="ECO:0000256" key="6">
    <source>
        <dbReference type="ARBA" id="ARBA00022737"/>
    </source>
</evidence>
<keyword evidence="8" id="KW-0297">G-protein coupled receptor</keyword>
<dbReference type="InterPro" id="IPR017452">
    <property type="entry name" value="GPCR_Rhodpsn_7TM"/>
</dbReference>
<feature type="region of interest" description="Disordered" evidence="12">
    <location>
        <begin position="764"/>
        <end position="791"/>
    </location>
</feature>
<dbReference type="Gene3D" id="3.80.10.10">
    <property type="entry name" value="Ribonuclease Inhibitor"/>
    <property type="match status" value="2"/>
</dbReference>
<evidence type="ECO:0000256" key="9">
    <source>
        <dbReference type="ARBA" id="ARBA00023136"/>
    </source>
</evidence>
<keyword evidence="9 13" id="KW-0472">Membrane</keyword>
<keyword evidence="10 16" id="KW-0675">Receptor</keyword>
<evidence type="ECO:0000256" key="10">
    <source>
        <dbReference type="ARBA" id="ARBA00023170"/>
    </source>
</evidence>
<accession>A0ABM1MMX3</accession>
<evidence type="ECO:0000256" key="5">
    <source>
        <dbReference type="ARBA" id="ARBA00022692"/>
    </source>
</evidence>
<dbReference type="SMART" id="SM00369">
    <property type="entry name" value="LRR_TYP"/>
    <property type="match status" value="9"/>
</dbReference>
<evidence type="ECO:0000256" key="13">
    <source>
        <dbReference type="SAM" id="Phobius"/>
    </source>
</evidence>
<keyword evidence="4" id="KW-0433">Leucine-rich repeat</keyword>
<evidence type="ECO:0000313" key="15">
    <source>
        <dbReference type="Proteomes" id="UP000695000"/>
    </source>
</evidence>
<dbReference type="SUPFAM" id="SSF81321">
    <property type="entry name" value="Family A G protein-coupled receptor-like"/>
    <property type="match status" value="1"/>
</dbReference>
<evidence type="ECO:0000259" key="14">
    <source>
        <dbReference type="PROSITE" id="PS50262"/>
    </source>
</evidence>
<keyword evidence="6" id="KW-0677">Repeat</keyword>
<proteinExistence type="inferred from homology"/>
<dbReference type="PANTHER" id="PTHR24372:SF82">
    <property type="entry name" value="RICKETS"/>
    <property type="match status" value="1"/>
</dbReference>
<dbReference type="Gene3D" id="1.20.1070.10">
    <property type="entry name" value="Rhodopsin 7-helix transmembrane proteins"/>
    <property type="match status" value="1"/>
</dbReference>
<feature type="transmembrane region" description="Helical" evidence="13">
    <location>
        <begin position="591"/>
        <end position="613"/>
    </location>
</feature>
<dbReference type="GeneID" id="108562178"/>
<dbReference type="PROSITE" id="PS51450">
    <property type="entry name" value="LRR"/>
    <property type="match status" value="3"/>
</dbReference>
<evidence type="ECO:0000256" key="8">
    <source>
        <dbReference type="ARBA" id="ARBA00023040"/>
    </source>
</evidence>
<dbReference type="PROSITE" id="PS50262">
    <property type="entry name" value="G_PROTEIN_RECEP_F1_2"/>
    <property type="match status" value="1"/>
</dbReference>
<evidence type="ECO:0000256" key="1">
    <source>
        <dbReference type="ARBA" id="ARBA00004651"/>
    </source>
</evidence>
<dbReference type="SUPFAM" id="SSF52058">
    <property type="entry name" value="L domain-like"/>
    <property type="match status" value="1"/>
</dbReference>
<evidence type="ECO:0000313" key="16">
    <source>
        <dbReference type="RefSeq" id="XP_017775923.1"/>
    </source>
</evidence>
<feature type="compositionally biased region" description="Low complexity" evidence="12">
    <location>
        <begin position="906"/>
        <end position="940"/>
    </location>
</feature>
<feature type="transmembrane region" description="Helical" evidence="13">
    <location>
        <begin position="549"/>
        <end position="570"/>
    </location>
</feature>
<evidence type="ECO:0000256" key="12">
    <source>
        <dbReference type="SAM" id="MobiDB-lite"/>
    </source>
</evidence>
<keyword evidence="5 13" id="KW-0812">Transmembrane</keyword>
<dbReference type="InterPro" id="IPR001611">
    <property type="entry name" value="Leu-rich_rpt"/>
</dbReference>
<organism evidence="15 16">
    <name type="scientific">Nicrophorus vespilloides</name>
    <name type="common">Boreal carrion beetle</name>
    <dbReference type="NCBI Taxonomy" id="110193"/>
    <lineage>
        <taxon>Eukaryota</taxon>
        <taxon>Metazoa</taxon>
        <taxon>Ecdysozoa</taxon>
        <taxon>Arthropoda</taxon>
        <taxon>Hexapoda</taxon>
        <taxon>Insecta</taxon>
        <taxon>Pterygota</taxon>
        <taxon>Neoptera</taxon>
        <taxon>Endopterygota</taxon>
        <taxon>Coleoptera</taxon>
        <taxon>Polyphaga</taxon>
        <taxon>Staphyliniformia</taxon>
        <taxon>Silphidae</taxon>
        <taxon>Nicrophorinae</taxon>
        <taxon>Nicrophorus</taxon>
    </lineage>
</organism>
<feature type="region of interest" description="Disordered" evidence="12">
    <location>
        <begin position="900"/>
        <end position="969"/>
    </location>
</feature>
<keyword evidence="11" id="KW-0807">Transducer</keyword>
<dbReference type="PRINTS" id="PR00373">
    <property type="entry name" value="GLYCHORMONER"/>
</dbReference>
<feature type="transmembrane region" description="Helical" evidence="13">
    <location>
        <begin position="506"/>
        <end position="529"/>
    </location>
</feature>
<feature type="compositionally biased region" description="Low complexity" evidence="12">
    <location>
        <begin position="860"/>
        <end position="873"/>
    </location>
</feature>
<feature type="transmembrane region" description="Helical" evidence="13">
    <location>
        <begin position="473"/>
        <end position="494"/>
    </location>
</feature>
<feature type="domain" description="G-protein coupled receptors family 1 profile" evidence="14">
    <location>
        <begin position="484"/>
        <end position="730"/>
    </location>
</feature>
<keyword evidence="7 13" id="KW-1133">Transmembrane helix</keyword>
<evidence type="ECO:0000256" key="3">
    <source>
        <dbReference type="ARBA" id="ARBA00022475"/>
    </source>
</evidence>
<comment type="subcellular location">
    <subcellularLocation>
        <location evidence="1">Cell membrane</location>
        <topology evidence="1">Multi-pass membrane protein</topology>
    </subcellularLocation>
</comment>
<feature type="compositionally biased region" description="Polar residues" evidence="12">
    <location>
        <begin position="764"/>
        <end position="780"/>
    </location>
</feature>
<dbReference type="CDD" id="cd15136">
    <property type="entry name" value="7tmA_Glyco_hormone_R"/>
    <property type="match status" value="1"/>
</dbReference>
<dbReference type="Pfam" id="PF13855">
    <property type="entry name" value="LRR_8"/>
    <property type="match status" value="2"/>
</dbReference>
<dbReference type="InterPro" id="IPR032675">
    <property type="entry name" value="LRR_dom_sf"/>
</dbReference>
<feature type="region of interest" description="Disordered" evidence="12">
    <location>
        <begin position="851"/>
        <end position="882"/>
    </location>
</feature>
<reference evidence="16" key="1">
    <citation type="submission" date="2025-08" db="UniProtKB">
        <authorList>
            <consortium name="RefSeq"/>
        </authorList>
    </citation>
    <scope>IDENTIFICATION</scope>
    <source>
        <tissue evidence="16">Whole Larva</tissue>
    </source>
</reference>
<dbReference type="InterPro" id="IPR002131">
    <property type="entry name" value="Gphrmn_rcpt_fam"/>
</dbReference>
<feature type="region of interest" description="Disordered" evidence="12">
    <location>
        <begin position="1024"/>
        <end position="1050"/>
    </location>
</feature>
<feature type="transmembrane region" description="Helical" evidence="13">
    <location>
        <begin position="678"/>
        <end position="701"/>
    </location>
</feature>
<comment type="similarity">
    <text evidence="2">Belongs to the G-protein coupled receptor 1 family.</text>
</comment>
<dbReference type="RefSeq" id="XP_017775923.1">
    <property type="nucleotide sequence ID" value="XM_017920434.1"/>
</dbReference>
<evidence type="ECO:0000256" key="7">
    <source>
        <dbReference type="ARBA" id="ARBA00022989"/>
    </source>
</evidence>
<dbReference type="PANTHER" id="PTHR24372">
    <property type="entry name" value="GLYCOPROTEIN HORMONE RECEPTOR"/>
    <property type="match status" value="1"/>
</dbReference>
<evidence type="ECO:0000256" key="11">
    <source>
        <dbReference type="ARBA" id="ARBA00023224"/>
    </source>
</evidence>
<sequence length="1050" mass="118031">MDGDSLRQVRLLRSLRLDGNRLDAVPTDALEPLDLLEVLNLGNNLITSILVNAFPQMENLEILFLKRNQITEIAEEAFVNMTQLRKIELDDNYLAHIPTALTKLPALEELSISGNRIKFIPAGLLQKTPGIVQLDLKGNPLVGVDTHAFSFLPNLKILSLSDTRVLSTFPSLNGTSALDTLRLDRASISSVPTSLCFTCPKLKTLDLKSNKLVRVPDLYNCKEMKVLALAGNKIHSLESRPFKGMSLMHDLLLAHNEIQHIPYDAFHGLSKLQVLDLEDNKISYIHPDAFLSISHVEDLNLGNNIFSTLPFAGLERLLHLKTFNNPNLREFPPPEVFPRIQSLVLAYAYHCCAFLPLIPSNPPPRVKDIIVFPDEGDDVDWSYWNTSFVDVWPSINNISHKFGQKFKSYWDKFATTAEYAYPANFPAYVEEYSEDEISKYGFDTTVGKIQCLPLPGPFLPCQDLFDWWTLRCGVWIVFLCAMLGNGTVVFVLIFSRSKMDVPRFLVCNLAAADFFMGIYLGFLAVVDASTLGEFRMYAIPWQMSAGCQLAGFLGVLSSELSVYTLAVITLERNYAITHAMHLNKRLSLKHAGYIMICGWTFAIVMAVLPLFSVSDYRKFAVCLPFETNNAASLTYVVFLMFINGIAFLILMGCYLKMYCAIRGSQAWNSNDSRIAKRMALLVFTDFLCWSPIAFFSLTAAFGLHLITLEQAKVFTVFVLPLNSCCNPFLYAILTKQFKKDCVMICKAIEESRVTRGIGRCRHSSNFSNRQTPANTNSLADRSSRENQNHHVPTCTCNAKLLGDQNENTPRPDRKTRTREWLLNKARWLLCVRRQTRHRPRSDQYTYQIAEIQQKQHKRASSVSSSENFSSSRSDSWRHNHHCGIPLRLLDPKRRASSWLVTRKTSQDSNLSSSRNDSSGSATTASTSTWRISRSSASSEPARLRAKPRLTRQCAIQDESEPPGSPGRLTVRFLTTIPSAAETSMQLEDEPPVLVSPAKEREGPLYAILHTAPIITPTRRQSIVTLHPPDTCNVSSQPEPGPSKPAPDLIR</sequence>
<dbReference type="Pfam" id="PF00001">
    <property type="entry name" value="7tm_1"/>
    <property type="match status" value="1"/>
</dbReference>
<evidence type="ECO:0000256" key="2">
    <source>
        <dbReference type="ARBA" id="ARBA00010663"/>
    </source>
</evidence>
<evidence type="ECO:0000256" key="4">
    <source>
        <dbReference type="ARBA" id="ARBA00022614"/>
    </source>
</evidence>
<feature type="transmembrane region" description="Helical" evidence="13">
    <location>
        <begin position="633"/>
        <end position="657"/>
    </location>
</feature>
<keyword evidence="15" id="KW-1185">Reference proteome</keyword>